<feature type="domain" description="SUEL-type lectin" evidence="4">
    <location>
        <begin position="80"/>
        <end position="127"/>
    </location>
</feature>
<name>A0A3B5B5S8_9TELE</name>
<dbReference type="CDD" id="cd22829">
    <property type="entry name" value="Gal_Rha_Lectin_EVA1_EVA1C_rpt2"/>
    <property type="match status" value="1"/>
</dbReference>
<keyword evidence="2" id="KW-0677">Repeat</keyword>
<keyword evidence="1" id="KW-0430">Lectin</keyword>
<dbReference type="PANTHER" id="PTHR46780">
    <property type="entry name" value="PROTEIN EVA-1"/>
    <property type="match status" value="1"/>
</dbReference>
<dbReference type="STRING" id="144197.ENSSPAP00000028156"/>
<organism evidence="5">
    <name type="scientific">Stegastes partitus</name>
    <name type="common">bicolor damselfish</name>
    <dbReference type="NCBI Taxonomy" id="144197"/>
    <lineage>
        <taxon>Eukaryota</taxon>
        <taxon>Metazoa</taxon>
        <taxon>Chordata</taxon>
        <taxon>Craniata</taxon>
        <taxon>Vertebrata</taxon>
        <taxon>Euteleostomi</taxon>
        <taxon>Actinopterygii</taxon>
        <taxon>Neopterygii</taxon>
        <taxon>Teleostei</taxon>
        <taxon>Neoteleostei</taxon>
        <taxon>Acanthomorphata</taxon>
        <taxon>Ovalentaria</taxon>
        <taxon>Pomacentridae</taxon>
        <taxon>Stegastes</taxon>
    </lineage>
</organism>
<feature type="signal peptide" evidence="3">
    <location>
        <begin position="1"/>
        <end position="22"/>
    </location>
</feature>
<protein>
    <recommendedName>
        <fullName evidence="4">SUEL-type lectin domain-containing protein</fullName>
    </recommendedName>
</protein>
<dbReference type="GeneTree" id="ENSGT00940000178209"/>
<dbReference type="InterPro" id="IPR043159">
    <property type="entry name" value="Lectin_gal-bd_sf"/>
</dbReference>
<evidence type="ECO:0000313" key="5">
    <source>
        <dbReference type="Ensembl" id="ENSSPAP00000028156.1"/>
    </source>
</evidence>
<accession>A0A3B5B5S8</accession>
<reference evidence="5" key="1">
    <citation type="submission" date="2023-09" db="UniProtKB">
        <authorList>
            <consortium name="Ensembl"/>
        </authorList>
    </citation>
    <scope>IDENTIFICATION</scope>
</reference>
<dbReference type="InterPro" id="IPR000922">
    <property type="entry name" value="Lectin_gal-bd_dom"/>
</dbReference>
<sequence>EPSLNQLVLFIFFFFLLFFCSSQIKQSSYDIITVLLHFLILRWTKCYQKQHLHQYDYTLILQQSAGLITNTFHFSVFLSECQSSVALQVLTSRCQGKKSCLVRASTRDFGDPCYAGTRKYLSVIYTCGESPLCL</sequence>
<dbReference type="Ensembl" id="ENSSPAT00000028613.1">
    <property type="protein sequence ID" value="ENSSPAP00000028156.1"/>
    <property type="gene ID" value="ENSSPAG00000021212.1"/>
</dbReference>
<proteinExistence type="predicted"/>
<feature type="chain" id="PRO_5017436346" description="SUEL-type lectin domain-containing protein" evidence="3">
    <location>
        <begin position="23"/>
        <end position="134"/>
    </location>
</feature>
<evidence type="ECO:0000256" key="1">
    <source>
        <dbReference type="ARBA" id="ARBA00022734"/>
    </source>
</evidence>
<dbReference type="AlphaFoldDB" id="A0A3B5B5S8"/>
<evidence type="ECO:0000259" key="4">
    <source>
        <dbReference type="Pfam" id="PF02140"/>
    </source>
</evidence>
<keyword evidence="3" id="KW-0732">Signal</keyword>
<dbReference type="Gene3D" id="2.60.120.740">
    <property type="match status" value="1"/>
</dbReference>
<dbReference type="GO" id="GO:0030246">
    <property type="term" value="F:carbohydrate binding"/>
    <property type="evidence" value="ECO:0007669"/>
    <property type="project" value="UniProtKB-KW"/>
</dbReference>
<evidence type="ECO:0000256" key="3">
    <source>
        <dbReference type="SAM" id="SignalP"/>
    </source>
</evidence>
<dbReference type="Pfam" id="PF02140">
    <property type="entry name" value="SUEL_Lectin"/>
    <property type="match status" value="1"/>
</dbReference>
<evidence type="ECO:0000256" key="2">
    <source>
        <dbReference type="ARBA" id="ARBA00022737"/>
    </source>
</evidence>